<keyword evidence="2" id="KW-1185">Reference proteome</keyword>
<dbReference type="Pfam" id="PF13450">
    <property type="entry name" value="NAD_binding_8"/>
    <property type="match status" value="1"/>
</dbReference>
<dbReference type="PANTHER" id="PTHR43563">
    <property type="entry name" value="AMINE OXIDASE"/>
    <property type="match status" value="1"/>
</dbReference>
<dbReference type="SUPFAM" id="SSF51905">
    <property type="entry name" value="FAD/NAD(P)-binding domain"/>
    <property type="match status" value="1"/>
</dbReference>
<dbReference type="InterPro" id="IPR036188">
    <property type="entry name" value="FAD/NAD-bd_sf"/>
</dbReference>
<organism evidence="1 2">
    <name type="scientific">Dyella japonica</name>
    <dbReference type="NCBI Taxonomy" id="231455"/>
    <lineage>
        <taxon>Bacteria</taxon>
        <taxon>Pseudomonadati</taxon>
        <taxon>Pseudomonadota</taxon>
        <taxon>Gammaproteobacteria</taxon>
        <taxon>Lysobacterales</taxon>
        <taxon>Rhodanobacteraceae</taxon>
        <taxon>Dyella</taxon>
    </lineage>
</organism>
<dbReference type="RefSeq" id="WP_354013357.1">
    <property type="nucleotide sequence ID" value="NZ_JBEPMU010000002.1"/>
</dbReference>
<evidence type="ECO:0000313" key="1">
    <source>
        <dbReference type="EMBL" id="MET3651935.1"/>
    </source>
</evidence>
<reference evidence="1 2" key="1">
    <citation type="submission" date="2024-06" db="EMBL/GenBank/DDBJ databases">
        <title>Sorghum-associated microbial communities from plants grown in Nebraska, USA.</title>
        <authorList>
            <person name="Schachtman D."/>
        </authorList>
    </citation>
    <scope>NUCLEOTIDE SEQUENCE [LARGE SCALE GENOMIC DNA]</scope>
    <source>
        <strain evidence="1 2">1073</strain>
    </source>
</reference>
<evidence type="ECO:0000313" key="2">
    <source>
        <dbReference type="Proteomes" id="UP001549184"/>
    </source>
</evidence>
<sequence length="710" mass="78314">MSTQPRRIAILGGGVGAMTAAFWLTHRDGWQSDYQIDVYQMGWRLGGKGASGRNAAMAERIEEHGLHIWFGFYDNAFRVMREAYAALGRAPDSPLATWDEAFKKQRLVCLTEAIDDAWRVWSILTPLMPGEPGTPRDTSNIGSALAALLDQLHAWVNEWNGIAAKPLVMECAATHGAAVPPTTAFTGDAPAIVGVARELAHADAQADSAEHAQTVLALLKWLQAVLHAVGAWLQQAGLWPDDVRRLYLCMDLALAAGIGMLADDVVSKGFEVINHVDFCAWLASHGAQPASVDSAPVRGFYDLVFAYRDGDPQQPNIEAGTMLRGMLKVGLGYRGAIMYKMQAGMGDVVFAPLQELLERRGVRFHYFHKLMALHPDETGASVASIELQQQVSLRGDSYRPLRDVKGLPCWPSEPLYDQLDPAQVDVLKQYDVNLECHWSDWPQRYQEAFHQPLPTKTLRHGEDFDQIVFGLSVASLPVVASELLERSTALRQCSDNVGAVATQAYQVWTRRNLQQMGWQCSVADGEEPVLSGFTEPFDTWASMNQLLCRETWLAGDEPLGVSYFCNVFTVSNYPPVDQHDFPARCADEVKAAAIAQLDHDIHALWTNVGTGGFDWNWLVDPADGEGVARFDRQYWRANVDPSERYVQSLVDSSRYRLHADESGFANLFLAGDWLKTGLDAGCVEAAVMGGMQASRAICGFPETIAGEQGW</sequence>
<dbReference type="PANTHER" id="PTHR43563:SF1">
    <property type="entry name" value="AMINE OXIDASE [FLAVIN-CONTAINING] B"/>
    <property type="match status" value="1"/>
</dbReference>
<dbReference type="EMBL" id="JBEPMU010000002">
    <property type="protein sequence ID" value="MET3651935.1"/>
    <property type="molecule type" value="Genomic_DNA"/>
</dbReference>
<dbReference type="Proteomes" id="UP001549184">
    <property type="component" value="Unassembled WGS sequence"/>
</dbReference>
<dbReference type="InterPro" id="IPR050703">
    <property type="entry name" value="Flavin_MAO"/>
</dbReference>
<accession>A0ABV2JSY1</accession>
<comment type="caution">
    <text evidence="1">The sequence shown here is derived from an EMBL/GenBank/DDBJ whole genome shotgun (WGS) entry which is preliminary data.</text>
</comment>
<gene>
    <name evidence="1" type="ORF">ABIC75_001657</name>
</gene>
<protein>
    <submittedName>
        <fullName evidence="1">Uncharacterized protein with NAD-binding domain and iron-sulfur cluster</fullName>
    </submittedName>
</protein>
<proteinExistence type="predicted"/>
<name>A0ABV2JSY1_9GAMM</name>